<keyword evidence="1" id="KW-0805">Transcription regulation</keyword>
<dbReference type="RefSeq" id="WP_066850249.1">
    <property type="nucleotide sequence ID" value="NZ_CP019603.1"/>
</dbReference>
<evidence type="ECO:0000313" key="9">
    <source>
        <dbReference type="Proteomes" id="UP000515297"/>
    </source>
</evidence>
<geneLocation type="plasmid" evidence="6">
    <name>pCME4A9I</name>
</geneLocation>
<dbReference type="Gene3D" id="1.10.10.60">
    <property type="entry name" value="Homeodomain-like"/>
    <property type="match status" value="1"/>
</dbReference>
<evidence type="ECO:0000256" key="4">
    <source>
        <dbReference type="PROSITE-ProRule" id="PRU00335"/>
    </source>
</evidence>
<evidence type="ECO:0000313" key="6">
    <source>
        <dbReference type="EMBL" id="ARU17881.1"/>
    </source>
</evidence>
<keyword evidence="6" id="KW-0614">Plasmid</keyword>
<geneLocation type="plasmid" evidence="8">
    <name>pcme4a9i</name>
</geneLocation>
<evidence type="ECO:0000256" key="3">
    <source>
        <dbReference type="ARBA" id="ARBA00023163"/>
    </source>
</evidence>
<proteinExistence type="predicted"/>
<reference evidence="7 9" key="2">
    <citation type="submission" date="2020-08" db="EMBL/GenBank/DDBJ databases">
        <authorList>
            <person name="Liu G."/>
            <person name="Sun C."/>
        </authorList>
    </citation>
    <scope>NUCLEOTIDE SEQUENCE [LARGE SCALE GENOMIC DNA]</scope>
    <source>
        <strain evidence="7 9">OT19</strain>
        <plasmid evidence="7 9">plas1</plasmid>
    </source>
</reference>
<dbReference type="OrthoDB" id="2356263at2"/>
<reference evidence="6 8" key="1">
    <citation type="submission" date="2017-01" db="EMBL/GenBank/DDBJ databases">
        <title>Complete genome sequence of esterase-producing bacterium Croceicoccus marinus E4A9.</title>
        <authorList>
            <person name="Wu Y.-H."/>
            <person name="Cheng H."/>
            <person name="Xu L."/>
            <person name="Huo Y.-Y."/>
            <person name="Wang C.-S."/>
            <person name="Xu X.-W."/>
        </authorList>
    </citation>
    <scope>NUCLEOTIDE SEQUENCE [LARGE SCALE GENOMIC DNA]</scope>
    <source>
        <strain evidence="6 8">E4A9</strain>
        <plasmid evidence="6">pCME4A9I</plasmid>
        <plasmid evidence="8">Plasmid pcme4a9i</plasmid>
    </source>
</reference>
<evidence type="ECO:0000259" key="5">
    <source>
        <dbReference type="PROSITE" id="PS50977"/>
    </source>
</evidence>
<feature type="domain" description="HTH tetR-type" evidence="5">
    <location>
        <begin position="19"/>
        <end position="79"/>
    </location>
</feature>
<dbReference type="SUPFAM" id="SSF48498">
    <property type="entry name" value="Tetracyclin repressor-like, C-terminal domain"/>
    <property type="match status" value="1"/>
</dbReference>
<sequence>MAQTPSPFRTAEQRSRDRQAKKLALMEAAVRMFNTRGFHATSLDDVAASLGVTKPTVYHYLGNKESVLLECLRFGLKQLLDAATAARAEKGIAADRLRSFLIVFAQVNMSDFGRCVIRTPDEALSEESREVLRGLKRQIHAEMRSLIAEGQADGSIACGDPNLLAFTLAGALNWPARWFDAHAFGEGGGHSPEETARRLVDNLAAGFLPRS</sequence>
<keyword evidence="8" id="KW-1185">Reference proteome</keyword>
<evidence type="ECO:0000313" key="8">
    <source>
        <dbReference type="Proteomes" id="UP000195807"/>
    </source>
</evidence>
<dbReference type="Pfam" id="PF17932">
    <property type="entry name" value="TetR_C_24"/>
    <property type="match status" value="1"/>
</dbReference>
<dbReference type="PANTHER" id="PTHR30055">
    <property type="entry name" value="HTH-TYPE TRANSCRIPTIONAL REGULATOR RUTR"/>
    <property type="match status" value="1"/>
</dbReference>
<name>A0A1Z1FGE2_9SPHN</name>
<dbReference type="InterPro" id="IPR050109">
    <property type="entry name" value="HTH-type_TetR-like_transc_reg"/>
</dbReference>
<dbReference type="AlphaFoldDB" id="A0A1Z1FGE2"/>
<keyword evidence="2 4" id="KW-0238">DNA-binding</keyword>
<dbReference type="InterPro" id="IPR041490">
    <property type="entry name" value="KstR2_TetR_C"/>
</dbReference>
<dbReference type="InterPro" id="IPR009057">
    <property type="entry name" value="Homeodomain-like_sf"/>
</dbReference>
<dbReference type="Gene3D" id="1.10.357.10">
    <property type="entry name" value="Tetracycline Repressor, domain 2"/>
    <property type="match status" value="1"/>
</dbReference>
<dbReference type="PRINTS" id="PR00455">
    <property type="entry name" value="HTHTETR"/>
</dbReference>
<dbReference type="PANTHER" id="PTHR30055:SF234">
    <property type="entry name" value="HTH-TYPE TRANSCRIPTIONAL REGULATOR BETI"/>
    <property type="match status" value="1"/>
</dbReference>
<dbReference type="KEGG" id="cman:A9D14_16280"/>
<gene>
    <name evidence="6" type="ORF">A9D14_16280</name>
    <name evidence="7" type="ORF">H4O24_15995</name>
</gene>
<dbReference type="Proteomes" id="UP000515297">
    <property type="component" value="Plasmid plas1"/>
</dbReference>
<dbReference type="PROSITE" id="PS50977">
    <property type="entry name" value="HTH_TETR_2"/>
    <property type="match status" value="1"/>
</dbReference>
<evidence type="ECO:0000313" key="7">
    <source>
        <dbReference type="EMBL" id="QNE07389.1"/>
    </source>
</evidence>
<organism evidence="6 8">
    <name type="scientific">Croceicoccus marinus</name>
    <dbReference type="NCBI Taxonomy" id="450378"/>
    <lineage>
        <taxon>Bacteria</taxon>
        <taxon>Pseudomonadati</taxon>
        <taxon>Pseudomonadota</taxon>
        <taxon>Alphaproteobacteria</taxon>
        <taxon>Sphingomonadales</taxon>
        <taxon>Erythrobacteraceae</taxon>
        <taxon>Croceicoccus</taxon>
    </lineage>
</organism>
<geneLocation type="plasmid" evidence="7 9">
    <name>plas1</name>
</geneLocation>
<dbReference type="EMBL" id="CP019603">
    <property type="protein sequence ID" value="ARU17881.1"/>
    <property type="molecule type" value="Genomic_DNA"/>
</dbReference>
<protein>
    <submittedName>
        <fullName evidence="6">TetR family transcriptional regulator</fullName>
    </submittedName>
    <submittedName>
        <fullName evidence="7">TetR/AcrR family transcriptional regulator</fullName>
    </submittedName>
</protein>
<dbReference type="GO" id="GO:0000976">
    <property type="term" value="F:transcription cis-regulatory region binding"/>
    <property type="evidence" value="ECO:0007669"/>
    <property type="project" value="TreeGrafter"/>
</dbReference>
<keyword evidence="3" id="KW-0804">Transcription</keyword>
<dbReference type="STRING" id="450378.GCA_001661675_03271"/>
<accession>A0A1Z1FGE2</accession>
<dbReference type="InterPro" id="IPR036271">
    <property type="entry name" value="Tet_transcr_reg_TetR-rel_C_sf"/>
</dbReference>
<dbReference type="EMBL" id="CP060053">
    <property type="protein sequence ID" value="QNE07389.1"/>
    <property type="molecule type" value="Genomic_DNA"/>
</dbReference>
<dbReference type="Proteomes" id="UP000195807">
    <property type="component" value="Plasmid pCME4A9I"/>
</dbReference>
<dbReference type="GO" id="GO:0003700">
    <property type="term" value="F:DNA-binding transcription factor activity"/>
    <property type="evidence" value="ECO:0007669"/>
    <property type="project" value="TreeGrafter"/>
</dbReference>
<evidence type="ECO:0000256" key="1">
    <source>
        <dbReference type="ARBA" id="ARBA00023015"/>
    </source>
</evidence>
<evidence type="ECO:0000256" key="2">
    <source>
        <dbReference type="ARBA" id="ARBA00023125"/>
    </source>
</evidence>
<dbReference type="Pfam" id="PF00440">
    <property type="entry name" value="TetR_N"/>
    <property type="match status" value="1"/>
</dbReference>
<feature type="DNA-binding region" description="H-T-H motif" evidence="4">
    <location>
        <begin position="42"/>
        <end position="61"/>
    </location>
</feature>
<dbReference type="InterPro" id="IPR001647">
    <property type="entry name" value="HTH_TetR"/>
</dbReference>
<dbReference type="SUPFAM" id="SSF46689">
    <property type="entry name" value="Homeodomain-like"/>
    <property type="match status" value="1"/>
</dbReference>